<dbReference type="RefSeq" id="WP_078929389.1">
    <property type="nucleotide sequence ID" value="NZ_FUXX01000048.1"/>
</dbReference>
<dbReference type="SFLD" id="SFLDS00113">
    <property type="entry name" value="Radical_SAM_Phosphomethylpyrim"/>
    <property type="match status" value="1"/>
</dbReference>
<dbReference type="Proteomes" id="UP000242432">
    <property type="component" value="Unassembled WGS sequence"/>
</dbReference>
<dbReference type="NCBIfam" id="TIGR00190">
    <property type="entry name" value="thiC"/>
    <property type="match status" value="1"/>
</dbReference>
<dbReference type="InterPro" id="IPR038521">
    <property type="entry name" value="ThiC/Bza_core_dom"/>
</dbReference>
<evidence type="ECO:0000256" key="2">
    <source>
        <dbReference type="ARBA" id="ARBA00003175"/>
    </source>
</evidence>
<evidence type="ECO:0000313" key="18">
    <source>
        <dbReference type="Proteomes" id="UP000242432"/>
    </source>
</evidence>
<evidence type="ECO:0000256" key="8">
    <source>
        <dbReference type="ARBA" id="ARBA00022977"/>
    </source>
</evidence>
<dbReference type="PANTHER" id="PTHR30557:SF1">
    <property type="entry name" value="PHOSPHOMETHYLPYRIMIDINE SYNTHASE, CHLOROPLASTIC"/>
    <property type="match status" value="1"/>
</dbReference>
<keyword evidence="11" id="KW-0456">Lyase</keyword>
<evidence type="ECO:0000256" key="7">
    <source>
        <dbReference type="ARBA" id="ARBA00022833"/>
    </source>
</evidence>
<dbReference type="EC" id="4.1.99.17" evidence="14 16"/>
<evidence type="ECO:0000256" key="10">
    <source>
        <dbReference type="ARBA" id="ARBA00023014"/>
    </source>
</evidence>
<dbReference type="InterPro" id="IPR002817">
    <property type="entry name" value="ThiC/BzaA/B"/>
</dbReference>
<sequence length="515" mass="56589">MSNNINNTFSVNAKRITKGSLNVPFKELTLSNGEKILLQTVEGCPENFPNQPKITSGWTESYQDGDARKVKKTQLDYAKEGVITPQMEYVAVRESFCTADEGKMAFTPEDVCNTIAQGRAVIPANINHPEAESMIIGAKYSVKVNANIGASAIGSDYSKELEKLRFSLQFGADTVMDLSVGIDGIPELRNAILRASPVPLGTVPAYEALDRAEGNIKKLTWDLFRDTVIAQARQGVDYFTIHAGLLHEYLPYAAQRILGIVSRGGSIMAECMMSQGAENMAYEHFDELLEICHDYDVALSLGDGLRPGCINDACDKAQYGELKTIGELAARCYKAGVQCFIEGPGHVAMDKIEENQRLQEKYCNYAPFYTLGPLVTDIAPGYDHITSAIGGSQIAGFGTAMLCYVTPSEHLALPDAEDVKTGLITYKLAAHAADLAKGLPGAKIRDDAMARARADFRWFDQFALSLNPEHAYNVWKSQMPDNCSHEASFCSMCGPRFCPIRLNRVLKNKYKENLQ</sequence>
<protein>
    <recommendedName>
        <fullName evidence="15 16">Phosphomethylpyrimidine synthase</fullName>
        <ecNumber evidence="14 16">4.1.99.17</ecNumber>
    </recommendedName>
</protein>
<evidence type="ECO:0000256" key="14">
    <source>
        <dbReference type="ARBA" id="ARBA00066803"/>
    </source>
</evidence>
<accession>A0A1T4VUJ9</accession>
<keyword evidence="7" id="KW-0862">Zinc</keyword>
<evidence type="ECO:0000256" key="13">
    <source>
        <dbReference type="ARBA" id="ARBA00061546"/>
    </source>
</evidence>
<gene>
    <name evidence="17" type="ORF">SAMN02745213_02059</name>
</gene>
<evidence type="ECO:0000313" key="17">
    <source>
        <dbReference type="EMBL" id="SKA68626.1"/>
    </source>
</evidence>
<dbReference type="STRING" id="83771.SAMN02910357_00443"/>
<comment type="function">
    <text evidence="2">Catalyzes the synthesis of the hydroxymethylpyrimidine phosphate (HMP-P) moiety of thiamine from aminoimidazole ribotide (AIR) in a radical S-adenosyl-L-methionine (SAM)-dependent reaction.</text>
</comment>
<evidence type="ECO:0000256" key="4">
    <source>
        <dbReference type="ARBA" id="ARBA00022485"/>
    </source>
</evidence>
<evidence type="ECO:0000256" key="9">
    <source>
        <dbReference type="ARBA" id="ARBA00023004"/>
    </source>
</evidence>
<dbReference type="Gene3D" id="3.20.20.540">
    <property type="entry name" value="Radical SAM ThiC family, central domain"/>
    <property type="match status" value="1"/>
</dbReference>
<evidence type="ECO:0000256" key="16">
    <source>
        <dbReference type="NCBIfam" id="TIGR00190"/>
    </source>
</evidence>
<dbReference type="GO" id="GO:0005829">
    <property type="term" value="C:cytosol"/>
    <property type="evidence" value="ECO:0007669"/>
    <property type="project" value="TreeGrafter"/>
</dbReference>
<comment type="catalytic activity">
    <reaction evidence="12">
        <text>5-amino-1-(5-phospho-beta-D-ribosyl)imidazole + S-adenosyl-L-methionine = 4-amino-2-methyl-5-(phosphooxymethyl)pyrimidine + CO + 5'-deoxyadenosine + formate + L-methionine + 3 H(+)</text>
        <dbReference type="Rhea" id="RHEA:24840"/>
        <dbReference type="ChEBI" id="CHEBI:15378"/>
        <dbReference type="ChEBI" id="CHEBI:15740"/>
        <dbReference type="ChEBI" id="CHEBI:17245"/>
        <dbReference type="ChEBI" id="CHEBI:17319"/>
        <dbReference type="ChEBI" id="CHEBI:57844"/>
        <dbReference type="ChEBI" id="CHEBI:58354"/>
        <dbReference type="ChEBI" id="CHEBI:59789"/>
        <dbReference type="ChEBI" id="CHEBI:137981"/>
        <dbReference type="EC" id="4.1.99.17"/>
    </reaction>
</comment>
<dbReference type="GO" id="GO:0046872">
    <property type="term" value="F:metal ion binding"/>
    <property type="evidence" value="ECO:0007669"/>
    <property type="project" value="UniProtKB-KW"/>
</dbReference>
<dbReference type="Pfam" id="PF01964">
    <property type="entry name" value="ThiC_Rad_SAM"/>
    <property type="match status" value="1"/>
</dbReference>
<dbReference type="GO" id="GO:0009228">
    <property type="term" value="P:thiamine biosynthetic process"/>
    <property type="evidence" value="ECO:0007669"/>
    <property type="project" value="UniProtKB-UniRule"/>
</dbReference>
<name>A0A1T4VUJ9_9GAMM</name>
<evidence type="ECO:0000256" key="6">
    <source>
        <dbReference type="ARBA" id="ARBA00022723"/>
    </source>
</evidence>
<evidence type="ECO:0000256" key="15">
    <source>
        <dbReference type="ARBA" id="ARBA00068810"/>
    </source>
</evidence>
<comment type="cofactor">
    <cofactor evidence="1">
        <name>[4Fe-4S] cluster</name>
        <dbReference type="ChEBI" id="CHEBI:49883"/>
    </cofactor>
</comment>
<dbReference type="PANTHER" id="PTHR30557">
    <property type="entry name" value="THIAMINE BIOSYNTHESIS PROTEIN THIC"/>
    <property type="match status" value="1"/>
</dbReference>
<keyword evidence="4" id="KW-0004">4Fe-4S</keyword>
<keyword evidence="5" id="KW-0949">S-adenosyl-L-methionine</keyword>
<dbReference type="GO" id="GO:0070284">
    <property type="term" value="F:phosphomethylpyrimidine synthase activity"/>
    <property type="evidence" value="ECO:0007669"/>
    <property type="project" value="UniProtKB-EC"/>
</dbReference>
<evidence type="ECO:0000256" key="12">
    <source>
        <dbReference type="ARBA" id="ARBA00050218"/>
    </source>
</evidence>
<dbReference type="GO" id="GO:0051539">
    <property type="term" value="F:4 iron, 4 sulfur cluster binding"/>
    <property type="evidence" value="ECO:0007669"/>
    <property type="project" value="UniProtKB-KW"/>
</dbReference>
<dbReference type="FunFam" id="3.20.20.540:FF:000001">
    <property type="entry name" value="Phosphomethylpyrimidine synthase"/>
    <property type="match status" value="1"/>
</dbReference>
<evidence type="ECO:0000256" key="5">
    <source>
        <dbReference type="ARBA" id="ARBA00022691"/>
    </source>
</evidence>
<organism evidence="17 18">
    <name type="scientific">Succinivibrio dextrinosolvens DSM 3072</name>
    <dbReference type="NCBI Taxonomy" id="1123324"/>
    <lineage>
        <taxon>Bacteria</taxon>
        <taxon>Pseudomonadati</taxon>
        <taxon>Pseudomonadota</taxon>
        <taxon>Gammaproteobacteria</taxon>
        <taxon>Aeromonadales</taxon>
        <taxon>Succinivibrionaceae</taxon>
        <taxon>Succinivibrio</taxon>
    </lineage>
</organism>
<evidence type="ECO:0000256" key="1">
    <source>
        <dbReference type="ARBA" id="ARBA00001966"/>
    </source>
</evidence>
<dbReference type="NCBIfam" id="NF006763">
    <property type="entry name" value="PRK09284.1"/>
    <property type="match status" value="1"/>
</dbReference>
<comment type="pathway">
    <text evidence="3">Cofactor biosynthesis; thiamine diphosphate biosynthesis.</text>
</comment>
<dbReference type="SFLD" id="SFLDG01114">
    <property type="entry name" value="phosphomethylpyrimidine_syntha"/>
    <property type="match status" value="1"/>
</dbReference>
<dbReference type="Gene3D" id="6.10.250.620">
    <property type="match status" value="1"/>
</dbReference>
<proteinExistence type="inferred from homology"/>
<dbReference type="SFLD" id="SFLDF00407">
    <property type="entry name" value="phosphomethylpyrimidine_syntha"/>
    <property type="match status" value="1"/>
</dbReference>
<keyword evidence="8" id="KW-0784">Thiamine biosynthesis</keyword>
<evidence type="ECO:0000256" key="11">
    <source>
        <dbReference type="ARBA" id="ARBA00023239"/>
    </source>
</evidence>
<dbReference type="AlphaFoldDB" id="A0A1T4VUJ9"/>
<keyword evidence="18" id="KW-1185">Reference proteome</keyword>
<keyword evidence="6" id="KW-0479">Metal-binding</keyword>
<keyword evidence="9" id="KW-0408">Iron</keyword>
<dbReference type="EMBL" id="FUXX01000048">
    <property type="protein sequence ID" value="SKA68626.1"/>
    <property type="molecule type" value="Genomic_DNA"/>
</dbReference>
<comment type="similarity">
    <text evidence="13">Belongs to the ThiC family.</text>
</comment>
<evidence type="ECO:0000256" key="3">
    <source>
        <dbReference type="ARBA" id="ARBA00004948"/>
    </source>
</evidence>
<reference evidence="18" key="1">
    <citation type="submission" date="2017-02" db="EMBL/GenBank/DDBJ databases">
        <authorList>
            <person name="Varghese N."/>
            <person name="Submissions S."/>
        </authorList>
    </citation>
    <scope>NUCLEOTIDE SEQUENCE [LARGE SCALE GENOMIC DNA]</scope>
    <source>
        <strain evidence="18">DSM 3072</strain>
    </source>
</reference>
<keyword evidence="10" id="KW-0411">Iron-sulfur</keyword>
<dbReference type="NCBIfam" id="NF009895">
    <property type="entry name" value="PRK13352.1"/>
    <property type="match status" value="1"/>
</dbReference>